<keyword evidence="3" id="KW-1185">Reference proteome</keyword>
<reference evidence="2" key="1">
    <citation type="submission" date="2021-04" db="EMBL/GenBank/DDBJ databases">
        <authorList>
            <person name="Tunstrom K."/>
        </authorList>
    </citation>
    <scope>NUCLEOTIDE SEQUENCE</scope>
</reference>
<evidence type="ECO:0000313" key="3">
    <source>
        <dbReference type="Proteomes" id="UP000691718"/>
    </source>
</evidence>
<feature type="region of interest" description="Disordered" evidence="1">
    <location>
        <begin position="1"/>
        <end position="71"/>
    </location>
</feature>
<dbReference type="Proteomes" id="UP000691718">
    <property type="component" value="Unassembled WGS sequence"/>
</dbReference>
<gene>
    <name evidence="2" type="ORF">PAPOLLO_LOCUS20875</name>
</gene>
<sequence length="71" mass="7914">MSVGRGSQKVSQDAIGATPMNKNMGMTSAKKVPKRKLISNNKKNHDDYVNNMLSHSKKAKRRRAQETSRNG</sequence>
<evidence type="ECO:0000313" key="2">
    <source>
        <dbReference type="EMBL" id="CAG5036628.1"/>
    </source>
</evidence>
<protein>
    <submittedName>
        <fullName evidence="2">(apollo) hypothetical protein</fullName>
    </submittedName>
</protein>
<comment type="caution">
    <text evidence="2">The sequence shown here is derived from an EMBL/GenBank/DDBJ whole genome shotgun (WGS) entry which is preliminary data.</text>
</comment>
<dbReference type="AlphaFoldDB" id="A0A8S3XPK2"/>
<accession>A0A8S3XPK2</accession>
<organism evidence="2 3">
    <name type="scientific">Parnassius apollo</name>
    <name type="common">Apollo butterfly</name>
    <name type="synonym">Papilio apollo</name>
    <dbReference type="NCBI Taxonomy" id="110799"/>
    <lineage>
        <taxon>Eukaryota</taxon>
        <taxon>Metazoa</taxon>
        <taxon>Ecdysozoa</taxon>
        <taxon>Arthropoda</taxon>
        <taxon>Hexapoda</taxon>
        <taxon>Insecta</taxon>
        <taxon>Pterygota</taxon>
        <taxon>Neoptera</taxon>
        <taxon>Endopterygota</taxon>
        <taxon>Lepidoptera</taxon>
        <taxon>Glossata</taxon>
        <taxon>Ditrysia</taxon>
        <taxon>Papilionoidea</taxon>
        <taxon>Papilionidae</taxon>
        <taxon>Parnassiinae</taxon>
        <taxon>Parnassini</taxon>
        <taxon>Parnassius</taxon>
        <taxon>Parnassius</taxon>
    </lineage>
</organism>
<name>A0A8S3XPK2_PARAO</name>
<dbReference type="EMBL" id="CAJQZP010001291">
    <property type="protein sequence ID" value="CAG5036628.1"/>
    <property type="molecule type" value="Genomic_DNA"/>
</dbReference>
<proteinExistence type="predicted"/>
<evidence type="ECO:0000256" key="1">
    <source>
        <dbReference type="SAM" id="MobiDB-lite"/>
    </source>
</evidence>